<organism evidence="1">
    <name type="scientific">marine sediment metagenome</name>
    <dbReference type="NCBI Taxonomy" id="412755"/>
    <lineage>
        <taxon>unclassified sequences</taxon>
        <taxon>metagenomes</taxon>
        <taxon>ecological metagenomes</taxon>
    </lineage>
</organism>
<proteinExistence type="predicted"/>
<evidence type="ECO:0000313" key="1">
    <source>
        <dbReference type="EMBL" id="KKN14460.1"/>
    </source>
</evidence>
<dbReference type="AlphaFoldDB" id="A0A0F9N4H3"/>
<comment type="caution">
    <text evidence="1">The sequence shown here is derived from an EMBL/GenBank/DDBJ whole genome shotgun (WGS) entry which is preliminary data.</text>
</comment>
<gene>
    <name evidence="1" type="ORF">LCGC14_0995820</name>
</gene>
<name>A0A0F9N4H3_9ZZZZ</name>
<dbReference type="InterPro" id="IPR012334">
    <property type="entry name" value="Pectin_lyas_fold"/>
</dbReference>
<dbReference type="EMBL" id="LAZR01003814">
    <property type="protein sequence ID" value="KKN14460.1"/>
    <property type="molecule type" value="Genomic_DNA"/>
</dbReference>
<protein>
    <recommendedName>
        <fullName evidence="2">Right handed beta helix domain-containing protein</fullName>
    </recommendedName>
</protein>
<dbReference type="Gene3D" id="2.160.20.10">
    <property type="entry name" value="Single-stranded right-handed beta-helix, Pectin lyase-like"/>
    <property type="match status" value="1"/>
</dbReference>
<sequence>MGNAKQYIKALRMGHLIHPESMVNLNAPVEGGRVWFVDGDLTPTGNGKTWAGAYNTIAGAISAASAGDVIYIAAKTMSSGASDPSSYEENLTIPPAKSSLSLIGVSRGRAQGGLPQLKDGSTTTQEILRVRAPGCLIYNLGFNGAGNTGGGILLDESDAAYTAFGTSILGCHFKNCKGSTATNAATGGAIMWTSNGGAWQVLIDGNQFYKNVGDIVLKGTSGSVPQDVVIQNNTFNGTAGAVDCHILMGGSGMLGFTIDNNTFADLLPSLGSGTNVRYVILVGTGLFSNNSFAGVYTTAGFGAGKAAAKIPTTVGLPHNYTDGGLIVREA</sequence>
<dbReference type="InterPro" id="IPR011050">
    <property type="entry name" value="Pectin_lyase_fold/virulence"/>
</dbReference>
<evidence type="ECO:0008006" key="2">
    <source>
        <dbReference type="Google" id="ProtNLM"/>
    </source>
</evidence>
<accession>A0A0F9N4H3</accession>
<reference evidence="1" key="1">
    <citation type="journal article" date="2015" name="Nature">
        <title>Complex archaea that bridge the gap between prokaryotes and eukaryotes.</title>
        <authorList>
            <person name="Spang A."/>
            <person name="Saw J.H."/>
            <person name="Jorgensen S.L."/>
            <person name="Zaremba-Niedzwiedzka K."/>
            <person name="Martijn J."/>
            <person name="Lind A.E."/>
            <person name="van Eijk R."/>
            <person name="Schleper C."/>
            <person name="Guy L."/>
            <person name="Ettema T.J."/>
        </authorList>
    </citation>
    <scope>NUCLEOTIDE SEQUENCE</scope>
</reference>
<dbReference type="SUPFAM" id="SSF51126">
    <property type="entry name" value="Pectin lyase-like"/>
    <property type="match status" value="1"/>
</dbReference>